<proteinExistence type="predicted"/>
<feature type="compositionally biased region" description="Basic and acidic residues" evidence="1">
    <location>
        <begin position="420"/>
        <end position="442"/>
    </location>
</feature>
<feature type="compositionally biased region" description="Basic and acidic residues" evidence="1">
    <location>
        <begin position="357"/>
        <end position="405"/>
    </location>
</feature>
<dbReference type="AlphaFoldDB" id="H3A9L6"/>
<keyword evidence="3" id="KW-1185">Reference proteome</keyword>
<dbReference type="RefSeq" id="XP_006011788.1">
    <property type="nucleotide sequence ID" value="XM_006011726.2"/>
</dbReference>
<dbReference type="eggNOG" id="ENOG502QVGE">
    <property type="taxonomic scope" value="Eukaryota"/>
</dbReference>
<feature type="compositionally biased region" description="Low complexity" evidence="1">
    <location>
        <begin position="152"/>
        <end position="164"/>
    </location>
</feature>
<feature type="compositionally biased region" description="Acidic residues" evidence="1">
    <location>
        <begin position="1"/>
        <end position="10"/>
    </location>
</feature>
<dbReference type="PANTHER" id="PTHR33663">
    <property type="entry name" value="COILED-COIL DOMAIN-CONTAINING PROTEIN 177"/>
    <property type="match status" value="1"/>
</dbReference>
<organism evidence="2 3">
    <name type="scientific">Latimeria chalumnae</name>
    <name type="common">Coelacanth</name>
    <dbReference type="NCBI Taxonomy" id="7897"/>
    <lineage>
        <taxon>Eukaryota</taxon>
        <taxon>Metazoa</taxon>
        <taxon>Chordata</taxon>
        <taxon>Craniata</taxon>
        <taxon>Vertebrata</taxon>
        <taxon>Euteleostomi</taxon>
        <taxon>Coelacanthiformes</taxon>
        <taxon>Coelacanthidae</taxon>
        <taxon>Latimeria</taxon>
    </lineage>
</organism>
<dbReference type="Bgee" id="ENSLACG00000005623">
    <property type="expression patterns" value="Expressed in pelvic fin"/>
</dbReference>
<dbReference type="Pfam" id="PF15558">
    <property type="entry name" value="DUF4659"/>
    <property type="match status" value="1"/>
</dbReference>
<evidence type="ECO:0000313" key="3">
    <source>
        <dbReference type="Proteomes" id="UP000008672"/>
    </source>
</evidence>
<dbReference type="GeneTree" id="ENSGT00940000164505"/>
<dbReference type="FunCoup" id="H3A9L6">
    <property type="interactions" value="4"/>
</dbReference>
<dbReference type="InParanoid" id="H3A9L6"/>
<feature type="region of interest" description="Disordered" evidence="1">
    <location>
        <begin position="151"/>
        <end position="213"/>
    </location>
</feature>
<name>H3A9L6_LATCH</name>
<evidence type="ECO:0000256" key="1">
    <source>
        <dbReference type="SAM" id="MobiDB-lite"/>
    </source>
</evidence>
<feature type="region of interest" description="Disordered" evidence="1">
    <location>
        <begin position="1"/>
        <end position="55"/>
    </location>
</feature>
<dbReference type="KEGG" id="lcm:102353771"/>
<feature type="compositionally biased region" description="Gly residues" evidence="1">
    <location>
        <begin position="19"/>
        <end position="30"/>
    </location>
</feature>
<feature type="compositionally biased region" description="Low complexity" evidence="1">
    <location>
        <begin position="197"/>
        <end position="208"/>
    </location>
</feature>
<dbReference type="HOGENOM" id="CLU_017921_0_0_1"/>
<dbReference type="Proteomes" id="UP000008672">
    <property type="component" value="Unassembled WGS sequence"/>
</dbReference>
<dbReference type="EMBL" id="AFYH01234045">
    <property type="status" value="NOT_ANNOTATED_CDS"/>
    <property type="molecule type" value="Genomic_DNA"/>
</dbReference>
<reference evidence="3" key="1">
    <citation type="submission" date="2011-08" db="EMBL/GenBank/DDBJ databases">
        <title>The draft genome of Latimeria chalumnae.</title>
        <authorList>
            <person name="Di Palma F."/>
            <person name="Alfoldi J."/>
            <person name="Johnson J."/>
            <person name="Berlin A."/>
            <person name="Gnerre S."/>
            <person name="Jaffe D."/>
            <person name="MacCallum I."/>
            <person name="Young S."/>
            <person name="Walker B.J."/>
            <person name="Lander E."/>
            <person name="Lindblad-Toh K."/>
        </authorList>
    </citation>
    <scope>NUCLEOTIDE SEQUENCE [LARGE SCALE GENOMIC DNA]</scope>
    <source>
        <strain evidence="3">Wild caught</strain>
    </source>
</reference>
<protein>
    <submittedName>
        <fullName evidence="2">Coiled-coil domain containing 177</fullName>
    </submittedName>
</protein>
<gene>
    <name evidence="2" type="primary">LOC102353771</name>
</gene>
<accession>H3A9L6</accession>
<dbReference type="OrthoDB" id="200110at2759"/>
<reference evidence="2" key="2">
    <citation type="submission" date="2025-08" db="UniProtKB">
        <authorList>
            <consortium name="Ensembl"/>
        </authorList>
    </citation>
    <scope>IDENTIFICATION</scope>
</reference>
<feature type="region of interest" description="Disordered" evidence="1">
    <location>
        <begin position="339"/>
        <end position="442"/>
    </location>
</feature>
<dbReference type="STRING" id="7897.ENSLACP00000006337"/>
<dbReference type="Ensembl" id="ENSLACT00000006390.1">
    <property type="protein sequence ID" value="ENSLACP00000006337.1"/>
    <property type="gene ID" value="ENSLACG00000005623.1"/>
</dbReference>
<evidence type="ECO:0000313" key="2">
    <source>
        <dbReference type="Ensembl" id="ENSLACP00000006337.1"/>
    </source>
</evidence>
<dbReference type="InterPro" id="IPR029090">
    <property type="entry name" value="DUF4659"/>
</dbReference>
<dbReference type="OMA" id="YNFDCAA"/>
<dbReference type="GeneID" id="102353771"/>
<dbReference type="PANTHER" id="PTHR33663:SF1">
    <property type="entry name" value="COILED-COIL DOMAIN-CONTAINING PROTEIN 177"/>
    <property type="match status" value="1"/>
</dbReference>
<reference evidence="2" key="3">
    <citation type="submission" date="2025-09" db="UniProtKB">
        <authorList>
            <consortium name="Ensembl"/>
        </authorList>
    </citation>
    <scope>IDENTIFICATION</scope>
</reference>
<sequence length="640" mass="74364">MVDPSGGEEDEKAKEAECRGGGGGAAGGPGAVTKNGADGAKAEPTMGRQRDQSPMLHLDLFNFDSPEAEGSRYVLTSPRSLEACARCGVKPVELLPRSINEFAREAPGRSMRVATGLLEVYEGERQRKLKACREERERIIQEEKRRIFTPVLSSLPSSPASRLACKTNGHTGTPRSKKSHSLESLQKRKEACSLKTSSESGASSYSGDSFRDRNRWSKISPRAKTLATINSLMGRSLSLGDLSHSPQTTKRVEKIVKEVKKKGLKEVPERDRKIAALMLAKHQEENILSEQRHMAYLQWDSERKRNELRKEREEREKQRALLQCHKMWESRVEKRRWKMTQEKRDTASFKQQQTMTQEEKWREQAEKQERARKEKLEKARQEEQQKKLHQEQNLKIKEEEKKVTLEQEGQMLQEKLTSAEQKKLERELQQQQERKSLSKADQLKHQALLKELAKQTQMEKKMLRKSLEQNLSKAQENYEQLVEKRNQELKERAKKEELQIQRARLAAEKKEREHREHLEALAKLAEKKLQHAAQVAEETAQQKARRAVQSRLEKEKLQRLNKQKVEQDENFRRKELLMSIEKKLERSEQIFKEKKTVLENARSIARASFHVREKVREETNVRTFNKMALEAELHANLDKK</sequence>